<evidence type="ECO:0000313" key="2">
    <source>
        <dbReference type="EMBL" id="JAE24783.1"/>
    </source>
</evidence>
<dbReference type="AlphaFoldDB" id="A0A0A9GW03"/>
<proteinExistence type="predicted"/>
<dbReference type="EMBL" id="GBRH01173113">
    <property type="protein sequence ID" value="JAE24783.1"/>
    <property type="molecule type" value="Transcribed_RNA"/>
</dbReference>
<evidence type="ECO:0000256" key="1">
    <source>
        <dbReference type="SAM" id="MobiDB-lite"/>
    </source>
</evidence>
<organism evidence="2">
    <name type="scientific">Arundo donax</name>
    <name type="common">Giant reed</name>
    <name type="synonym">Donax arundinaceus</name>
    <dbReference type="NCBI Taxonomy" id="35708"/>
    <lineage>
        <taxon>Eukaryota</taxon>
        <taxon>Viridiplantae</taxon>
        <taxon>Streptophyta</taxon>
        <taxon>Embryophyta</taxon>
        <taxon>Tracheophyta</taxon>
        <taxon>Spermatophyta</taxon>
        <taxon>Magnoliopsida</taxon>
        <taxon>Liliopsida</taxon>
        <taxon>Poales</taxon>
        <taxon>Poaceae</taxon>
        <taxon>PACMAD clade</taxon>
        <taxon>Arundinoideae</taxon>
        <taxon>Arundineae</taxon>
        <taxon>Arundo</taxon>
    </lineage>
</organism>
<reference evidence="2" key="2">
    <citation type="journal article" date="2015" name="Data Brief">
        <title>Shoot transcriptome of the giant reed, Arundo donax.</title>
        <authorList>
            <person name="Barrero R.A."/>
            <person name="Guerrero F.D."/>
            <person name="Moolhuijzen P."/>
            <person name="Goolsby J.A."/>
            <person name="Tidwell J."/>
            <person name="Bellgard S.E."/>
            <person name="Bellgard M.I."/>
        </authorList>
    </citation>
    <scope>NUCLEOTIDE SEQUENCE</scope>
    <source>
        <tissue evidence="2">Shoot tissue taken approximately 20 cm above the soil surface</tissue>
    </source>
</reference>
<sequence length="41" mass="4596">MHAFTRTYSTDVREDHGASARRPLTVSHLLALDALRLSTTQ</sequence>
<feature type="compositionally biased region" description="Polar residues" evidence="1">
    <location>
        <begin position="1"/>
        <end position="10"/>
    </location>
</feature>
<protein>
    <submittedName>
        <fullName evidence="2">Uncharacterized protein</fullName>
    </submittedName>
</protein>
<reference evidence="2" key="1">
    <citation type="submission" date="2014-09" db="EMBL/GenBank/DDBJ databases">
        <authorList>
            <person name="Magalhaes I.L.F."/>
            <person name="Oliveira U."/>
            <person name="Santos F.R."/>
            <person name="Vidigal T.H.D.A."/>
            <person name="Brescovit A.D."/>
            <person name="Santos A.J."/>
        </authorList>
    </citation>
    <scope>NUCLEOTIDE SEQUENCE</scope>
    <source>
        <tissue evidence="2">Shoot tissue taken approximately 20 cm above the soil surface</tissue>
    </source>
</reference>
<name>A0A0A9GW03_ARUDO</name>
<accession>A0A0A9GW03</accession>
<feature type="region of interest" description="Disordered" evidence="1">
    <location>
        <begin position="1"/>
        <end position="20"/>
    </location>
</feature>